<gene>
    <name evidence="2" type="ORF">HMPREF0059_00963</name>
</gene>
<dbReference type="HOGENOM" id="CLU_088590_0_0_11"/>
<comment type="caution">
    <text evidence="2">The sequence shown here is derived from an EMBL/GenBank/DDBJ whole genome shotgun (WGS) entry which is preliminary data.</text>
</comment>
<dbReference type="eggNOG" id="COG1102">
    <property type="taxonomic scope" value="Bacteria"/>
</dbReference>
<reference evidence="2 3" key="2">
    <citation type="submission" date="2011-10" db="EMBL/GenBank/DDBJ databases">
        <title>The Genome Sequence of Actinomyces viscosus C505.</title>
        <authorList>
            <consortium name="The Broad Institute Genome Sequencing Platform"/>
            <consortium name="The Broad Institute Genome Sequencing Center for Infectious Disease"/>
            <person name="Earl A."/>
            <person name="Ward D."/>
            <person name="Feldgarden M."/>
            <person name="Gevers D."/>
            <person name="Sibley C.D."/>
            <person name="Field T.R."/>
            <person name="Grinwis M."/>
            <person name="Eshaghurshan C.S."/>
            <person name="Surette M.G."/>
            <person name="Young S.K."/>
            <person name="Zeng Q."/>
            <person name="Gargeya S."/>
            <person name="Fitzgerald M."/>
            <person name="Haas B."/>
            <person name="Abouelleil A."/>
            <person name="Alvarado L."/>
            <person name="Arachchi H.M."/>
            <person name="Berlin A."/>
            <person name="Brown A."/>
            <person name="Chapman S.B."/>
            <person name="Chen Z."/>
            <person name="Dunbar C."/>
            <person name="Freedman E."/>
            <person name="Gearin G."/>
            <person name="Goldberg J."/>
            <person name="Griggs A."/>
            <person name="Gujja S."/>
            <person name="Heiman D."/>
            <person name="Howarth C."/>
            <person name="Larson L."/>
            <person name="Lui A."/>
            <person name="MacDonald P.J.P."/>
            <person name="Montmayeur A."/>
            <person name="Murphy C."/>
            <person name="Neiman D."/>
            <person name="Pearson M."/>
            <person name="Priest M."/>
            <person name="Roberts A."/>
            <person name="Saif S."/>
            <person name="Shea T."/>
            <person name="Shenoy N."/>
            <person name="Sisk P."/>
            <person name="Stolte C."/>
            <person name="Sykes S."/>
            <person name="Wortman J."/>
            <person name="Nusbaum C."/>
            <person name="Birren B."/>
        </authorList>
    </citation>
    <scope>NUCLEOTIDE SEQUENCE [LARGE SCALE GENOMIC DNA]</scope>
    <source>
        <strain evidence="2 3">C505</strain>
    </source>
</reference>
<dbReference type="EMBL" id="ACRE02000050">
    <property type="protein sequence ID" value="EGE38110.1"/>
    <property type="molecule type" value="Genomic_DNA"/>
</dbReference>
<protein>
    <recommendedName>
        <fullName evidence="1">NadR/Ttd14 AAA domain-containing protein</fullName>
    </recommendedName>
</protein>
<evidence type="ECO:0000313" key="3">
    <source>
        <dbReference type="Proteomes" id="UP000004668"/>
    </source>
</evidence>
<dbReference type="Proteomes" id="UP000004668">
    <property type="component" value="Unassembled WGS sequence"/>
</dbReference>
<accession>F2UY09</accession>
<feature type="domain" description="NadR/Ttd14 AAA" evidence="1">
    <location>
        <begin position="7"/>
        <end position="194"/>
    </location>
</feature>
<evidence type="ECO:0000259" key="1">
    <source>
        <dbReference type="Pfam" id="PF13521"/>
    </source>
</evidence>
<dbReference type="Gene3D" id="3.40.50.300">
    <property type="entry name" value="P-loop containing nucleotide triphosphate hydrolases"/>
    <property type="match status" value="1"/>
</dbReference>
<reference evidence="3" key="1">
    <citation type="submission" date="2010-02" db="EMBL/GenBank/DDBJ databases">
        <title>The Genome Sequence of Prevotella oris strain C735.</title>
        <authorList>
            <consortium name="The Broad Institute Genome Sequencing Platform"/>
            <person name="Ward D."/>
            <person name="Feldgarden M."/>
            <person name="Earl A."/>
            <person name="Young S.K."/>
            <person name="Zeng Q."/>
            <person name="Koehrsen M."/>
            <person name="Alvarado L."/>
            <person name="Berlin A."/>
            <person name="Bochicchio J."/>
            <person name="Borenstein D."/>
            <person name="Chapman S.B."/>
            <person name="Chen Z."/>
            <person name="Engels R."/>
            <person name="Freedman E."/>
            <person name="Gellesch M."/>
            <person name="Goldberg J."/>
            <person name="Griggs A."/>
            <person name="Gujja S."/>
            <person name="Heilman E."/>
            <person name="Heiman D."/>
            <person name="Hepburn T."/>
            <person name="Howarth C."/>
            <person name="Jen D."/>
            <person name="Larson L."/>
            <person name="Mehta T."/>
            <person name="Park D."/>
            <person name="Pearson M."/>
            <person name="Roberts A."/>
            <person name="Saif S."/>
            <person name="Shea T."/>
            <person name="Shenoy N."/>
            <person name="Sisk P."/>
            <person name="Stolte C."/>
            <person name="Sykes S."/>
            <person name="Thomson T."/>
            <person name="Walk T."/>
            <person name="White J."/>
            <person name="Yandava C."/>
            <person name="Sibley C.D."/>
            <person name="Field T.R."/>
            <person name="Grinwis M."/>
            <person name="Eshaghurshan C.S."/>
            <person name="Surette M.G."/>
            <person name="Haas B."/>
            <person name="Nusbaum C."/>
            <person name="Birren B."/>
        </authorList>
    </citation>
    <scope>NUCLEOTIDE SEQUENCE [LARGE SCALE GENOMIC DNA]</scope>
    <source>
        <strain evidence="3">C505</strain>
    </source>
</reference>
<sequence length="245" mass="27845">MRGICMRISISGTYSTGKTSTAICLSHYTGIPRTLAKAIREIMPDAVPGKRLSEVTPAEFLQLMMRRHCGRAVAEAKLGDNYLSDGSSLQEWAYGLARTKYGMNPTDPERPNEKNWPGMNFYREVVDQYEHAFKQHVKASYDVMIHLDNERPITNDGHRPMNEEFRVFCDELLWNAASELDIPLYRISGTLTNRVENIVSLLDLPTVTTLDYAIGEMEQEYAAIDKRLETERQRTSSLTSTGTNR</sequence>
<proteinExistence type="predicted"/>
<dbReference type="Pfam" id="PF13521">
    <property type="entry name" value="AAA_28"/>
    <property type="match status" value="1"/>
</dbReference>
<dbReference type="AlphaFoldDB" id="F2UY09"/>
<dbReference type="InterPro" id="IPR038727">
    <property type="entry name" value="NadR/Ttd14_AAA_dom"/>
</dbReference>
<organism evidence="2 3">
    <name type="scientific">Actinomyces viscosus C505</name>
    <dbReference type="NCBI Taxonomy" id="562973"/>
    <lineage>
        <taxon>Bacteria</taxon>
        <taxon>Bacillati</taxon>
        <taxon>Actinomycetota</taxon>
        <taxon>Actinomycetes</taxon>
        <taxon>Actinomycetales</taxon>
        <taxon>Actinomycetaceae</taxon>
        <taxon>Actinomyces</taxon>
    </lineage>
</organism>
<name>F2UY09_ACTVI</name>
<evidence type="ECO:0000313" key="2">
    <source>
        <dbReference type="EMBL" id="EGE38110.1"/>
    </source>
</evidence>
<dbReference type="InterPro" id="IPR027417">
    <property type="entry name" value="P-loop_NTPase"/>
</dbReference>